<dbReference type="Gene3D" id="1.10.10.10">
    <property type="entry name" value="Winged helix-like DNA-binding domain superfamily/Winged helix DNA-binding domain"/>
    <property type="match status" value="1"/>
</dbReference>
<evidence type="ECO:0000256" key="6">
    <source>
        <dbReference type="ARBA" id="ARBA00022840"/>
    </source>
</evidence>
<comment type="subunit">
    <text evidence="8">Homohexamer. Forms a ring that surrounds DNA.</text>
</comment>
<dbReference type="InterPro" id="IPR036390">
    <property type="entry name" value="WH_DNA-bd_sf"/>
</dbReference>
<feature type="domain" description="FtsK" evidence="12">
    <location>
        <begin position="422"/>
        <end position="620"/>
    </location>
</feature>
<evidence type="ECO:0000313" key="13">
    <source>
        <dbReference type="EMBL" id="NVY96814.1"/>
    </source>
</evidence>
<comment type="caution">
    <text evidence="13">The sequence shown here is derived from an EMBL/GenBank/DDBJ whole genome shotgun (WGS) entry which is preliminary data.</text>
</comment>
<keyword evidence="4 9" id="KW-0547">Nucleotide-binding</keyword>
<dbReference type="SMART" id="SM00382">
    <property type="entry name" value="AAA"/>
    <property type="match status" value="1"/>
</dbReference>
<dbReference type="InterPro" id="IPR050206">
    <property type="entry name" value="FtsK/SpoIIIE/SftA"/>
</dbReference>
<keyword evidence="14" id="KW-1185">Reference proteome</keyword>
<evidence type="ECO:0000256" key="5">
    <source>
        <dbReference type="ARBA" id="ARBA00022829"/>
    </source>
</evidence>
<feature type="binding site" evidence="9">
    <location>
        <begin position="440"/>
        <end position="447"/>
    </location>
    <ligand>
        <name>ATP</name>
        <dbReference type="ChEBI" id="CHEBI:30616"/>
    </ligand>
</feature>
<feature type="transmembrane region" description="Helical" evidence="11">
    <location>
        <begin position="94"/>
        <end position="112"/>
    </location>
</feature>
<name>A0A850QYA3_9LACO</name>
<gene>
    <name evidence="13" type="ORF">HU830_06550</name>
</gene>
<keyword evidence="11" id="KW-0812">Transmembrane</keyword>
<organism evidence="13 14">
    <name type="scientific">Bombilactobacillus apium</name>
    <dbReference type="NCBI Taxonomy" id="2675299"/>
    <lineage>
        <taxon>Bacteria</taxon>
        <taxon>Bacillati</taxon>
        <taxon>Bacillota</taxon>
        <taxon>Bacilli</taxon>
        <taxon>Lactobacillales</taxon>
        <taxon>Lactobacillaceae</taxon>
        <taxon>Bombilactobacillus</taxon>
    </lineage>
</organism>
<evidence type="ECO:0000256" key="4">
    <source>
        <dbReference type="ARBA" id="ARBA00022741"/>
    </source>
</evidence>
<evidence type="ECO:0000259" key="12">
    <source>
        <dbReference type="PROSITE" id="PS50901"/>
    </source>
</evidence>
<evidence type="ECO:0000256" key="2">
    <source>
        <dbReference type="ARBA" id="ARBA00006474"/>
    </source>
</evidence>
<keyword evidence="6 9" id="KW-0067">ATP-binding</keyword>
<dbReference type="PROSITE" id="PS50901">
    <property type="entry name" value="FTSK"/>
    <property type="match status" value="1"/>
</dbReference>
<dbReference type="InterPro" id="IPR018541">
    <property type="entry name" value="Ftsk_gamma"/>
</dbReference>
<dbReference type="InterPro" id="IPR002543">
    <property type="entry name" value="FtsK_dom"/>
</dbReference>
<protein>
    <recommendedName>
        <fullName evidence="3">DNA translocase FtsK</fullName>
    </recommendedName>
</protein>
<dbReference type="Pfam" id="PF01580">
    <property type="entry name" value="FtsK_SpoIIIE"/>
    <property type="match status" value="1"/>
</dbReference>
<proteinExistence type="inferred from homology"/>
<dbReference type="SUPFAM" id="SSF46785">
    <property type="entry name" value="Winged helix' DNA-binding domain"/>
    <property type="match status" value="1"/>
</dbReference>
<feature type="region of interest" description="Disordered" evidence="10">
    <location>
        <begin position="221"/>
        <end position="285"/>
    </location>
</feature>
<keyword evidence="11" id="KW-0472">Membrane</keyword>
<dbReference type="Gene3D" id="3.30.980.40">
    <property type="match status" value="1"/>
</dbReference>
<reference evidence="13 14" key="1">
    <citation type="submission" date="2020-06" db="EMBL/GenBank/DDBJ databases">
        <authorList>
            <person name="Kang J."/>
        </authorList>
    </citation>
    <scope>NUCLEOTIDE SEQUENCE [LARGE SCALE GENOMIC DNA]</scope>
    <source>
        <strain evidence="13 14">DCY120</strain>
    </source>
</reference>
<dbReference type="RefSeq" id="WP_176942968.1">
    <property type="nucleotide sequence ID" value="NZ_JABZEC010000005.1"/>
</dbReference>
<sequence>MATRQKMTKRKTRTTRKKTKKKQSQNYWVNFWGFFLLIWSAFAGFKLGLVGYFGANLYRFLVGNAFEFLAVVLGLVGLLMALGGQIPRLGAKRYLGLVLFFCGLVTIFEALLCQKLDLKTDIYGTTGRIIMNDLYNQQVITDSGGGLTGAILYSVQQPLFSTGGTCFLNSLLLLVGLLLFCRVEMGQIIPIFQNLARGILSLIQLVDWHKLRIPEFKPCKRSSAASKPKKNVRSTPATKQEITSQPQPSVDDFTIEGPPQASSPAPVAPSVLEPEPVLSPANPEEKDYQLPSVKLLDPIKQTDQSAEYDLIAQNRQKLQTTLASFGVEVEVKKATLGPTVTKYEVQPAVGVKVSRIVGLADDLALALAAKDIRIEAPIPGKPYVGIEVPNQHPSMVSFREVIEQEPPHLGQILTVPLGKDVYGQIAMCNLIQLPHLLIAGSTGSGKSVAINTIITGILMQARPSQVKLILIDPKMVELSMYNGIPHLLIPVVTDVRKATSALQKAVDEMERRYKLFEKTGHRKIEEYNQAVDLNNQDPTQAIQDKLPYIVIIVDELSDLMMAAGRDVETAIVRLTQKARAAGMHLVIATQRPSVDVITGLIKANVPSRMAFAVSSNIDSRTILDSNGAEKLLGRGDMLFIPLGESKPQRIQGAYISSEEVERVVTFVSEQQEVDYDQSMIPSANDSSTNSKQEPDDAYWQEAVQLVAREQKASVSMLQRRFKIGYNRAARLVDAMEEKGIVGPSRGAKPRKVLVERPEIEDVRTDE</sequence>
<dbReference type="Pfam" id="PF09397">
    <property type="entry name" value="FtsK_gamma"/>
    <property type="match status" value="1"/>
</dbReference>
<dbReference type="Proteomes" id="UP000563523">
    <property type="component" value="Unassembled WGS sequence"/>
</dbReference>
<dbReference type="GO" id="GO:0003677">
    <property type="term" value="F:DNA binding"/>
    <property type="evidence" value="ECO:0007669"/>
    <property type="project" value="UniProtKB-KW"/>
</dbReference>
<evidence type="ECO:0000256" key="10">
    <source>
        <dbReference type="SAM" id="MobiDB-lite"/>
    </source>
</evidence>
<evidence type="ECO:0000313" key="14">
    <source>
        <dbReference type="Proteomes" id="UP000563523"/>
    </source>
</evidence>
<dbReference type="SMART" id="SM00843">
    <property type="entry name" value="Ftsk_gamma"/>
    <property type="match status" value="1"/>
</dbReference>
<dbReference type="InterPro" id="IPR041027">
    <property type="entry name" value="FtsK_alpha"/>
</dbReference>
<dbReference type="CDD" id="cd01127">
    <property type="entry name" value="TrwB_TraG_TraD_VirD4"/>
    <property type="match status" value="1"/>
</dbReference>
<evidence type="ECO:0000256" key="8">
    <source>
        <dbReference type="ARBA" id="ARBA00025923"/>
    </source>
</evidence>
<dbReference type="Pfam" id="PF17854">
    <property type="entry name" value="FtsK_alpha"/>
    <property type="match status" value="1"/>
</dbReference>
<dbReference type="InterPro" id="IPR027417">
    <property type="entry name" value="P-loop_NTPase"/>
</dbReference>
<keyword evidence="11" id="KW-1133">Transmembrane helix</keyword>
<dbReference type="GO" id="GO:0016020">
    <property type="term" value="C:membrane"/>
    <property type="evidence" value="ECO:0007669"/>
    <property type="project" value="UniProtKB-SubCell"/>
</dbReference>
<feature type="compositionally biased region" description="Low complexity" evidence="10">
    <location>
        <begin position="258"/>
        <end position="278"/>
    </location>
</feature>
<dbReference type="Gene3D" id="3.40.50.300">
    <property type="entry name" value="P-loop containing nucleotide triphosphate hydrolases"/>
    <property type="match status" value="1"/>
</dbReference>
<accession>A0A850QYA3</accession>
<feature type="transmembrane region" description="Helical" evidence="11">
    <location>
        <begin position="27"/>
        <end position="45"/>
    </location>
</feature>
<keyword evidence="7" id="KW-0238">DNA-binding</keyword>
<evidence type="ECO:0000256" key="9">
    <source>
        <dbReference type="PROSITE-ProRule" id="PRU00289"/>
    </source>
</evidence>
<evidence type="ECO:0000256" key="7">
    <source>
        <dbReference type="ARBA" id="ARBA00023125"/>
    </source>
</evidence>
<dbReference type="PANTHER" id="PTHR22683">
    <property type="entry name" value="SPORULATION PROTEIN RELATED"/>
    <property type="match status" value="1"/>
</dbReference>
<dbReference type="GO" id="GO:0005524">
    <property type="term" value="F:ATP binding"/>
    <property type="evidence" value="ECO:0007669"/>
    <property type="project" value="UniProtKB-UniRule"/>
</dbReference>
<feature type="compositionally biased region" description="Polar residues" evidence="10">
    <location>
        <begin position="233"/>
        <end position="248"/>
    </location>
</feature>
<dbReference type="EMBL" id="JABZEC010000005">
    <property type="protein sequence ID" value="NVY96814.1"/>
    <property type="molecule type" value="Genomic_DNA"/>
</dbReference>
<dbReference type="PANTHER" id="PTHR22683:SF41">
    <property type="entry name" value="DNA TRANSLOCASE FTSK"/>
    <property type="match status" value="1"/>
</dbReference>
<evidence type="ECO:0000256" key="3">
    <source>
        <dbReference type="ARBA" id="ARBA00020887"/>
    </source>
</evidence>
<dbReference type="SUPFAM" id="SSF52540">
    <property type="entry name" value="P-loop containing nucleoside triphosphate hydrolases"/>
    <property type="match status" value="1"/>
</dbReference>
<dbReference type="InterPro" id="IPR003593">
    <property type="entry name" value="AAA+_ATPase"/>
</dbReference>
<keyword evidence="5" id="KW-0159">Chromosome partition</keyword>
<feature type="region of interest" description="Disordered" evidence="10">
    <location>
        <begin position="1"/>
        <end position="20"/>
    </location>
</feature>
<evidence type="ECO:0000256" key="1">
    <source>
        <dbReference type="ARBA" id="ARBA00004141"/>
    </source>
</evidence>
<comment type="subcellular location">
    <subcellularLocation>
        <location evidence="1">Membrane</location>
        <topology evidence="1">Multi-pass membrane protein</topology>
    </subcellularLocation>
</comment>
<comment type="similarity">
    <text evidence="2">Belongs to the FtsK/SpoIIIE/SftA family.</text>
</comment>
<dbReference type="GO" id="GO:0007059">
    <property type="term" value="P:chromosome segregation"/>
    <property type="evidence" value="ECO:0007669"/>
    <property type="project" value="UniProtKB-KW"/>
</dbReference>
<dbReference type="AlphaFoldDB" id="A0A850QYA3"/>
<dbReference type="InterPro" id="IPR036388">
    <property type="entry name" value="WH-like_DNA-bd_sf"/>
</dbReference>
<evidence type="ECO:0000256" key="11">
    <source>
        <dbReference type="SAM" id="Phobius"/>
    </source>
</evidence>
<feature type="transmembrane region" description="Helical" evidence="11">
    <location>
        <begin position="57"/>
        <end position="82"/>
    </location>
</feature>